<evidence type="ECO:0000256" key="1">
    <source>
        <dbReference type="ARBA" id="ARBA00004141"/>
    </source>
</evidence>
<organism evidence="6 7">
    <name type="scientific">Ancylobacter amanitiformis</name>
    <dbReference type="NCBI Taxonomy" id="217069"/>
    <lineage>
        <taxon>Bacteria</taxon>
        <taxon>Pseudomonadati</taxon>
        <taxon>Pseudomonadota</taxon>
        <taxon>Alphaproteobacteria</taxon>
        <taxon>Hyphomicrobiales</taxon>
        <taxon>Xanthobacteraceae</taxon>
        <taxon>Ancylobacter</taxon>
    </lineage>
</organism>
<dbReference type="Proteomes" id="UP001235094">
    <property type="component" value="Unassembled WGS sequence"/>
</dbReference>
<name>A0ABU0LMK5_9HYPH</name>
<comment type="caution">
    <text evidence="6">The sequence shown here is derived from an EMBL/GenBank/DDBJ whole genome shotgun (WGS) entry which is preliminary data.</text>
</comment>
<dbReference type="PANTHER" id="PTHR43483:SF3">
    <property type="entry name" value="MEMBRANE TRANSPORTER PROTEIN HI_0806-RELATED"/>
    <property type="match status" value="1"/>
</dbReference>
<accession>A0ABU0LMK5</accession>
<dbReference type="EMBL" id="JAUSVR010000002">
    <property type="protein sequence ID" value="MDQ0509934.1"/>
    <property type="molecule type" value="Genomic_DNA"/>
</dbReference>
<feature type="transmembrane region" description="Helical" evidence="5">
    <location>
        <begin position="220"/>
        <end position="244"/>
    </location>
</feature>
<feature type="transmembrane region" description="Helical" evidence="5">
    <location>
        <begin position="94"/>
        <end position="111"/>
    </location>
</feature>
<gene>
    <name evidence="6" type="ORF">QOZ99_000815</name>
</gene>
<dbReference type="InterPro" id="IPR002781">
    <property type="entry name" value="TM_pro_TauE-like"/>
</dbReference>
<comment type="subcellular location">
    <subcellularLocation>
        <location evidence="5">Cell membrane</location>
        <topology evidence="5">Multi-pass membrane protein</topology>
    </subcellularLocation>
    <subcellularLocation>
        <location evidence="1">Membrane</location>
        <topology evidence="1">Multi-pass membrane protein</topology>
    </subcellularLocation>
</comment>
<dbReference type="Pfam" id="PF01925">
    <property type="entry name" value="TauE"/>
    <property type="match status" value="1"/>
</dbReference>
<keyword evidence="2 5" id="KW-0812">Transmembrane</keyword>
<comment type="similarity">
    <text evidence="5">Belongs to the 4-toluene sulfonate uptake permease (TSUP) (TC 2.A.102) family.</text>
</comment>
<feature type="transmembrane region" description="Helical" evidence="5">
    <location>
        <begin position="187"/>
        <end position="208"/>
    </location>
</feature>
<feature type="transmembrane region" description="Helical" evidence="5">
    <location>
        <begin position="256"/>
        <end position="276"/>
    </location>
</feature>
<evidence type="ECO:0000256" key="4">
    <source>
        <dbReference type="ARBA" id="ARBA00023136"/>
    </source>
</evidence>
<dbReference type="PANTHER" id="PTHR43483">
    <property type="entry name" value="MEMBRANE TRANSPORTER PROTEIN HI_0806-RELATED"/>
    <property type="match status" value="1"/>
</dbReference>
<feature type="transmembrane region" description="Helical" evidence="5">
    <location>
        <begin position="12"/>
        <end position="44"/>
    </location>
</feature>
<dbReference type="RefSeq" id="WP_306888657.1">
    <property type="nucleotide sequence ID" value="NZ_JAUSVR010000002.1"/>
</dbReference>
<reference evidence="6 7" key="1">
    <citation type="submission" date="2023-07" db="EMBL/GenBank/DDBJ databases">
        <title>Genomic Encyclopedia of Type Strains, Phase IV (KMG-IV): sequencing the most valuable type-strain genomes for metagenomic binning, comparative biology and taxonomic classification.</title>
        <authorList>
            <person name="Goeker M."/>
        </authorList>
    </citation>
    <scope>NUCLEOTIDE SEQUENCE [LARGE SCALE GENOMIC DNA]</scope>
    <source>
        <strain evidence="6 7">DSM 15561</strain>
    </source>
</reference>
<evidence type="ECO:0000256" key="5">
    <source>
        <dbReference type="RuleBase" id="RU363041"/>
    </source>
</evidence>
<proteinExistence type="inferred from homology"/>
<evidence type="ECO:0000256" key="2">
    <source>
        <dbReference type="ARBA" id="ARBA00022692"/>
    </source>
</evidence>
<keyword evidence="7" id="KW-1185">Reference proteome</keyword>
<feature type="transmembrane region" description="Helical" evidence="5">
    <location>
        <begin position="56"/>
        <end position="74"/>
    </location>
</feature>
<feature type="transmembrane region" description="Helical" evidence="5">
    <location>
        <begin position="154"/>
        <end position="180"/>
    </location>
</feature>
<evidence type="ECO:0000313" key="6">
    <source>
        <dbReference type="EMBL" id="MDQ0509934.1"/>
    </source>
</evidence>
<keyword evidence="5" id="KW-1003">Cell membrane</keyword>
<sequence>MMLALPWDYLLWLAGALLVAGFATGILAGLFGIGGGAILVPVLYEVFGAIGVSDAERMHVSVGTALAIIVPTALRSFFAHRARTKVDNTVLRQWALPLVLGVVAGTGLAAISPDTVLKIAFVLFTVLMSSKLLFGRDSWILADRLPGRLAMSAYAFGIGAASPLIGISGGGIATVVLTLYRVPIHTAIATSAGLGALIAVPGTLGYIVSGLPHLAQLPPFSLGYVSLPGLILVGGVATLAAPLGARLAHRFSKRQLEVGFGLYLLIVGLRFVFALAGL</sequence>
<keyword evidence="3 5" id="KW-1133">Transmembrane helix</keyword>
<keyword evidence="4 5" id="KW-0472">Membrane</keyword>
<feature type="transmembrane region" description="Helical" evidence="5">
    <location>
        <begin position="116"/>
        <end position="134"/>
    </location>
</feature>
<evidence type="ECO:0000256" key="3">
    <source>
        <dbReference type="ARBA" id="ARBA00022989"/>
    </source>
</evidence>
<protein>
    <recommendedName>
        <fullName evidence="5">Probable membrane transporter protein</fullName>
    </recommendedName>
</protein>
<evidence type="ECO:0000313" key="7">
    <source>
        <dbReference type="Proteomes" id="UP001235094"/>
    </source>
</evidence>